<dbReference type="RefSeq" id="WP_129344329.1">
    <property type="nucleotide sequence ID" value="NZ_CP012670.1"/>
</dbReference>
<feature type="region of interest" description="Disordered" evidence="2">
    <location>
        <begin position="1"/>
        <end position="23"/>
    </location>
</feature>
<evidence type="ECO:0000256" key="2">
    <source>
        <dbReference type="SAM" id="MobiDB-lite"/>
    </source>
</evidence>
<dbReference type="PANTHER" id="PTHR47485">
    <property type="entry name" value="THYLAKOID LUMENAL 17.4 KDA PROTEIN, CHLOROPLASTIC"/>
    <property type="match status" value="1"/>
</dbReference>
<reference evidence="4 5" key="1">
    <citation type="submission" date="2015-09" db="EMBL/GenBank/DDBJ databases">
        <title>Sorangium comparison.</title>
        <authorList>
            <person name="Zaburannyi N."/>
            <person name="Bunk B."/>
            <person name="Overmann J."/>
            <person name="Mueller R."/>
        </authorList>
    </citation>
    <scope>NUCLEOTIDE SEQUENCE [LARGE SCALE GENOMIC DNA]</scope>
    <source>
        <strain evidence="4 5">So ceGT47</strain>
    </source>
</reference>
<feature type="domain" description="DUF2169" evidence="3">
    <location>
        <begin position="24"/>
        <end position="304"/>
    </location>
</feature>
<sequence length="796" mass="84185">MKIKNLTPLAFGVKPSSRRPPQPEATLIVRGTFELVHGAPAALPEGDPQLVQEPLSAERHRPEDDALSGDIVYPGDFADFKPLADLLLLGTCHAPSGRPVASCPVRFAVGDFSKVLEVVGPRTWVSGVLGDYPSDPARFVTMPVAYTHAFGGPRHAANPVGKGLDTPELPNIESPGEPIKSRGDRPAPAGFGPISSRWPERARKLGAAYGPAWRKERAPYHAEDFDVGHFNAAPRDQQVPFLRGDEALSFANLHPDRVLFESALPGLRVRAFLMDTAGRFREVPMVLDTLFADLDILRLSLVWRGVDAVSDAELRGVRTVLFASEPMASPREPEAQYRAALEAFERDPVKESVPASFGDAWAAADPGPAAPEAPVDPRLAAQLDQTLATLPPGLRAAIARAVTAAGAHTGRRGLDLPARVAAALAGAPSPAAPPPAEAPLADARIRPVLARRLAQLRGLALEARASGAAVPGLAALEAALRDPRLGGVPEGEPEAAEGADTPSRGGHASGRDWSGRDLRGADLEGARLDGTLLARADLRGARLAGASLRQAVLAEAQLGDADLSGADLTQAQLARARAGGARLTRARLDGVFAEEIDLEGADLEGVVGERALLQRARLTRARLAGAALTQCLLEGARLEESVWIGARLLRCMLTQITGDAADFTDAELGRSGLSDARLRRARLTGALGPASVWMRADLAEADFRYSSFHDACFSEVEAAGARFSGADLRRARFDRARLEQASFDHANLFGVDLRRATLTRVSFRQASLFEAVLLGAAGAGADFAGANVARALLDPS</sequence>
<dbReference type="Gene3D" id="2.160.20.80">
    <property type="entry name" value="E3 ubiquitin-protein ligase SopA"/>
    <property type="match status" value="3"/>
</dbReference>
<evidence type="ECO:0000256" key="1">
    <source>
        <dbReference type="ARBA" id="ARBA00022737"/>
    </source>
</evidence>
<name>A0A4P2PTG6_SORCE</name>
<accession>A0A4P2PTG6</accession>
<dbReference type="PANTHER" id="PTHR47485:SF1">
    <property type="entry name" value="THYLAKOID LUMENAL 17.4 KDA PROTEIN, CHLOROPLASTIC"/>
    <property type="match status" value="1"/>
</dbReference>
<dbReference type="AlphaFoldDB" id="A0A4P2PTG6"/>
<dbReference type="OrthoDB" id="5480074at2"/>
<evidence type="ECO:0000313" key="4">
    <source>
        <dbReference type="EMBL" id="AUX19686.1"/>
    </source>
</evidence>
<protein>
    <recommendedName>
        <fullName evidence="3">DUF2169 domain-containing protein</fullName>
    </recommendedName>
</protein>
<dbReference type="Pfam" id="PF09937">
    <property type="entry name" value="DUF2169"/>
    <property type="match status" value="1"/>
</dbReference>
<keyword evidence="1" id="KW-0677">Repeat</keyword>
<gene>
    <name evidence="4" type="ORF">SOCEGT47_001380</name>
</gene>
<organism evidence="4 5">
    <name type="scientific">Sorangium cellulosum</name>
    <name type="common">Polyangium cellulosum</name>
    <dbReference type="NCBI Taxonomy" id="56"/>
    <lineage>
        <taxon>Bacteria</taxon>
        <taxon>Pseudomonadati</taxon>
        <taxon>Myxococcota</taxon>
        <taxon>Polyangia</taxon>
        <taxon>Polyangiales</taxon>
        <taxon>Polyangiaceae</taxon>
        <taxon>Sorangium</taxon>
    </lineage>
</organism>
<dbReference type="InterPro" id="IPR018683">
    <property type="entry name" value="DUF2169"/>
</dbReference>
<dbReference type="Proteomes" id="UP000295781">
    <property type="component" value="Chromosome"/>
</dbReference>
<evidence type="ECO:0000313" key="5">
    <source>
        <dbReference type="Proteomes" id="UP000295781"/>
    </source>
</evidence>
<dbReference type="SUPFAM" id="SSF141571">
    <property type="entry name" value="Pentapeptide repeat-like"/>
    <property type="match status" value="2"/>
</dbReference>
<evidence type="ECO:0000259" key="3">
    <source>
        <dbReference type="Pfam" id="PF09937"/>
    </source>
</evidence>
<dbReference type="InterPro" id="IPR001646">
    <property type="entry name" value="5peptide_repeat"/>
</dbReference>
<feature type="region of interest" description="Disordered" evidence="2">
    <location>
        <begin position="484"/>
        <end position="516"/>
    </location>
</feature>
<proteinExistence type="predicted"/>
<dbReference type="EMBL" id="CP012670">
    <property type="protein sequence ID" value="AUX19686.1"/>
    <property type="molecule type" value="Genomic_DNA"/>
</dbReference>
<dbReference type="Pfam" id="PF00805">
    <property type="entry name" value="Pentapeptide"/>
    <property type="match status" value="3"/>
</dbReference>